<keyword evidence="7 9" id="KW-0573">Peptidoglycan synthesis</keyword>
<comment type="caution">
    <text evidence="12">The sequence shown here is derived from an EMBL/GenBank/DDBJ whole genome shotgun (WGS) entry which is preliminary data.</text>
</comment>
<keyword evidence="3" id="KW-0328">Glycosyltransferase</keyword>
<evidence type="ECO:0000256" key="10">
    <source>
        <dbReference type="SAM" id="MobiDB-lite"/>
    </source>
</evidence>
<feature type="active site" description="Nucleophile" evidence="9">
    <location>
        <position position="220"/>
    </location>
</feature>
<dbReference type="GO" id="GO:0071555">
    <property type="term" value="P:cell wall organization"/>
    <property type="evidence" value="ECO:0007669"/>
    <property type="project" value="UniProtKB-UniRule"/>
</dbReference>
<dbReference type="InterPro" id="IPR038063">
    <property type="entry name" value="Transpep_catalytic_dom"/>
</dbReference>
<feature type="active site" description="Proton donor/acceptor" evidence="9">
    <location>
        <position position="204"/>
    </location>
</feature>
<gene>
    <name evidence="12" type="ORF">GCM10011452_08240</name>
</gene>
<dbReference type="GO" id="GO:0005576">
    <property type="term" value="C:extracellular region"/>
    <property type="evidence" value="ECO:0007669"/>
    <property type="project" value="TreeGrafter"/>
</dbReference>
<accession>A0A918IN07</accession>
<keyword evidence="4" id="KW-0808">Transferase</keyword>
<keyword evidence="13" id="KW-1185">Reference proteome</keyword>
<feature type="compositionally biased region" description="Low complexity" evidence="10">
    <location>
        <begin position="301"/>
        <end position="318"/>
    </location>
</feature>
<feature type="compositionally biased region" description="Pro residues" evidence="10">
    <location>
        <begin position="256"/>
        <end position="273"/>
    </location>
</feature>
<evidence type="ECO:0000256" key="9">
    <source>
        <dbReference type="PROSITE-ProRule" id="PRU01373"/>
    </source>
</evidence>
<name>A0A918IN07_9RHOB</name>
<dbReference type="Proteomes" id="UP000628984">
    <property type="component" value="Unassembled WGS sequence"/>
</dbReference>
<keyword evidence="8 9" id="KW-0961">Cell wall biogenesis/degradation</keyword>
<dbReference type="GO" id="GO:0008360">
    <property type="term" value="P:regulation of cell shape"/>
    <property type="evidence" value="ECO:0007669"/>
    <property type="project" value="UniProtKB-UniRule"/>
</dbReference>
<dbReference type="FunFam" id="2.40.440.10:FF:000002">
    <property type="entry name" value="L,D-transpeptidase ErfK/SrfK"/>
    <property type="match status" value="1"/>
</dbReference>
<feature type="region of interest" description="Disordered" evidence="10">
    <location>
        <begin position="249"/>
        <end position="318"/>
    </location>
</feature>
<evidence type="ECO:0000256" key="6">
    <source>
        <dbReference type="ARBA" id="ARBA00022960"/>
    </source>
</evidence>
<dbReference type="GO" id="GO:0016757">
    <property type="term" value="F:glycosyltransferase activity"/>
    <property type="evidence" value="ECO:0007669"/>
    <property type="project" value="UniProtKB-KW"/>
</dbReference>
<evidence type="ECO:0000256" key="5">
    <source>
        <dbReference type="ARBA" id="ARBA00022801"/>
    </source>
</evidence>
<feature type="compositionally biased region" description="Low complexity" evidence="10">
    <location>
        <begin position="274"/>
        <end position="293"/>
    </location>
</feature>
<dbReference type="InterPro" id="IPR050979">
    <property type="entry name" value="LD-transpeptidase"/>
</dbReference>
<dbReference type="PANTHER" id="PTHR30582:SF24">
    <property type="entry name" value="L,D-TRANSPEPTIDASE ERFK_SRFK-RELATED"/>
    <property type="match status" value="1"/>
</dbReference>
<comment type="similarity">
    <text evidence="2">Belongs to the YkuD family.</text>
</comment>
<dbReference type="SUPFAM" id="SSF141523">
    <property type="entry name" value="L,D-transpeptidase catalytic domain-like"/>
    <property type="match status" value="1"/>
</dbReference>
<keyword evidence="5" id="KW-0378">Hydrolase</keyword>
<dbReference type="GO" id="GO:0071972">
    <property type="term" value="F:peptidoglycan L,D-transpeptidase activity"/>
    <property type="evidence" value="ECO:0007669"/>
    <property type="project" value="TreeGrafter"/>
</dbReference>
<dbReference type="Pfam" id="PF03734">
    <property type="entry name" value="YkuD"/>
    <property type="match status" value="1"/>
</dbReference>
<evidence type="ECO:0000256" key="2">
    <source>
        <dbReference type="ARBA" id="ARBA00005992"/>
    </source>
</evidence>
<evidence type="ECO:0000256" key="3">
    <source>
        <dbReference type="ARBA" id="ARBA00022676"/>
    </source>
</evidence>
<proteinExistence type="inferred from homology"/>
<evidence type="ECO:0000313" key="12">
    <source>
        <dbReference type="EMBL" id="GGW23486.1"/>
    </source>
</evidence>
<dbReference type="PANTHER" id="PTHR30582">
    <property type="entry name" value="L,D-TRANSPEPTIDASE"/>
    <property type="match status" value="1"/>
</dbReference>
<dbReference type="CDD" id="cd16913">
    <property type="entry name" value="YkuD_like"/>
    <property type="match status" value="1"/>
</dbReference>
<dbReference type="AlphaFoldDB" id="A0A918IN07"/>
<dbReference type="PROSITE" id="PS52029">
    <property type="entry name" value="LD_TPASE"/>
    <property type="match status" value="1"/>
</dbReference>
<sequence length="432" mass="43913">MGWCIWDDRSFEDYRETFEMLRTVMGIVMGGVLIGTLSACVPTDTTPALTGATKAPEPQLPPPVPADVVQAYSAKQDGSFVVPAVPADKVPAHLRRQEVEYASTDPVGTIIIDPTAKTLHLVTAPGKAMRYGIAVGKDGFQWAGEAMITNRRHWPTWTPPPEMIARKPELSKWENGQPGGPTNPLGARALYLTTNGVDYGFRIHGTPEWQSIGRNASSGCFRMINQDVMDLYERVPNGVKVVVLNADGTRPTKLKLPPPAPKKSSPKPAPKPETPAAATTPATPETAPAGVTPAPTPATPALPAAPAAPLAGVTTPGALTTPATPPAIAVTPAPAVIPATPAPAAPAPLVAPTATPVVPAPAAPVATAPVVQPMTPAAPAPATPAPAPATPAPAPAATPAPVAPANPAPAAATTAAPAASGACVPTAEKPCP</sequence>
<dbReference type="EMBL" id="BMYQ01000001">
    <property type="protein sequence ID" value="GGW23486.1"/>
    <property type="molecule type" value="Genomic_DNA"/>
</dbReference>
<dbReference type="Gene3D" id="2.40.440.10">
    <property type="entry name" value="L,D-transpeptidase catalytic domain-like"/>
    <property type="match status" value="1"/>
</dbReference>
<feature type="domain" description="L,D-TPase catalytic" evidence="11">
    <location>
        <begin position="108"/>
        <end position="244"/>
    </location>
</feature>
<protein>
    <recommendedName>
        <fullName evidence="11">L,D-TPase catalytic domain-containing protein</fullName>
    </recommendedName>
</protein>
<comment type="pathway">
    <text evidence="1 9">Cell wall biogenesis; peptidoglycan biosynthesis.</text>
</comment>
<evidence type="ECO:0000256" key="7">
    <source>
        <dbReference type="ARBA" id="ARBA00022984"/>
    </source>
</evidence>
<organism evidence="12 13">
    <name type="scientific">Gemmobacter lanyuensis</name>
    <dbReference type="NCBI Taxonomy" id="1054497"/>
    <lineage>
        <taxon>Bacteria</taxon>
        <taxon>Pseudomonadati</taxon>
        <taxon>Pseudomonadota</taxon>
        <taxon>Alphaproteobacteria</taxon>
        <taxon>Rhodobacterales</taxon>
        <taxon>Paracoccaceae</taxon>
        <taxon>Gemmobacter</taxon>
    </lineage>
</organism>
<feature type="compositionally biased region" description="Low complexity" evidence="10">
    <location>
        <begin position="408"/>
        <end position="432"/>
    </location>
</feature>
<evidence type="ECO:0000256" key="1">
    <source>
        <dbReference type="ARBA" id="ARBA00004752"/>
    </source>
</evidence>
<dbReference type="GO" id="GO:0018104">
    <property type="term" value="P:peptidoglycan-protein cross-linking"/>
    <property type="evidence" value="ECO:0007669"/>
    <property type="project" value="TreeGrafter"/>
</dbReference>
<evidence type="ECO:0000259" key="11">
    <source>
        <dbReference type="PROSITE" id="PS52029"/>
    </source>
</evidence>
<dbReference type="InterPro" id="IPR005490">
    <property type="entry name" value="LD_TPept_cat_dom"/>
</dbReference>
<reference evidence="12" key="2">
    <citation type="submission" date="2020-09" db="EMBL/GenBank/DDBJ databases">
        <authorList>
            <person name="Sun Q."/>
            <person name="Kim S."/>
        </authorList>
    </citation>
    <scope>NUCLEOTIDE SEQUENCE</scope>
    <source>
        <strain evidence="12">KCTC 23714</strain>
    </source>
</reference>
<reference evidence="12" key="1">
    <citation type="journal article" date="2014" name="Int. J. Syst. Evol. Microbiol.">
        <title>Complete genome sequence of Corynebacterium casei LMG S-19264T (=DSM 44701T), isolated from a smear-ripened cheese.</title>
        <authorList>
            <consortium name="US DOE Joint Genome Institute (JGI-PGF)"/>
            <person name="Walter F."/>
            <person name="Albersmeier A."/>
            <person name="Kalinowski J."/>
            <person name="Ruckert C."/>
        </authorList>
    </citation>
    <scope>NUCLEOTIDE SEQUENCE</scope>
    <source>
        <strain evidence="12">KCTC 23714</strain>
    </source>
</reference>
<evidence type="ECO:0000256" key="8">
    <source>
        <dbReference type="ARBA" id="ARBA00023316"/>
    </source>
</evidence>
<evidence type="ECO:0000256" key="4">
    <source>
        <dbReference type="ARBA" id="ARBA00022679"/>
    </source>
</evidence>
<evidence type="ECO:0000313" key="13">
    <source>
        <dbReference type="Proteomes" id="UP000628984"/>
    </source>
</evidence>
<feature type="compositionally biased region" description="Pro residues" evidence="10">
    <location>
        <begin position="376"/>
        <end position="407"/>
    </location>
</feature>
<keyword evidence="6 9" id="KW-0133">Cell shape</keyword>
<feature type="region of interest" description="Disordered" evidence="10">
    <location>
        <begin position="376"/>
        <end position="432"/>
    </location>
</feature>